<dbReference type="RefSeq" id="WP_068688852.1">
    <property type="nucleotide sequence ID" value="NZ_CP063196.1"/>
</dbReference>
<reference evidence="4" key="1">
    <citation type="submission" date="2020-10" db="EMBL/GenBank/DDBJ databases">
        <title>De novo genome project of the cellulose decomposer Thermobifida halotolerans type strain.</title>
        <authorList>
            <person name="Nagy I."/>
            <person name="Horvath B."/>
            <person name="Kukolya J."/>
            <person name="Nagy I."/>
            <person name="Orsini M."/>
        </authorList>
    </citation>
    <scope>NUCLEOTIDE SEQUENCE</scope>
    <source>
        <strain evidence="4">DSM 44931</strain>
    </source>
</reference>
<evidence type="ECO:0000259" key="3">
    <source>
        <dbReference type="PROSITE" id="PS50977"/>
    </source>
</evidence>
<feature type="domain" description="HTH tetR-type" evidence="3">
    <location>
        <begin position="10"/>
        <end position="73"/>
    </location>
</feature>
<dbReference type="PROSITE" id="PS50977">
    <property type="entry name" value="HTH_TETR_2"/>
    <property type="match status" value="1"/>
</dbReference>
<evidence type="ECO:0000256" key="2">
    <source>
        <dbReference type="PROSITE-ProRule" id="PRU00335"/>
    </source>
</evidence>
<dbReference type="InterPro" id="IPR009057">
    <property type="entry name" value="Homeodomain-like_sf"/>
</dbReference>
<keyword evidence="5" id="KW-1185">Reference proteome</keyword>
<organism evidence="4 5">
    <name type="scientific">Thermobifida halotolerans</name>
    <dbReference type="NCBI Taxonomy" id="483545"/>
    <lineage>
        <taxon>Bacteria</taxon>
        <taxon>Bacillati</taxon>
        <taxon>Actinomycetota</taxon>
        <taxon>Actinomycetes</taxon>
        <taxon>Streptosporangiales</taxon>
        <taxon>Nocardiopsidaceae</taxon>
        <taxon>Thermobifida</taxon>
    </lineage>
</organism>
<evidence type="ECO:0000313" key="4">
    <source>
        <dbReference type="EMBL" id="UOE17881.1"/>
    </source>
</evidence>
<sequence>MSRRPRRSEQETRSLVMRAAVEHVSRQGLRAVLELPMEEVIAAADVPRAAAYRLWPSREKFTADVLDRLAEGQTIPTLGLTEIASVVQEVEAKTAGGAGALDVACTLMALAVESEFDLLTTSDAWRAFLAFEAAVASIPDAERRRHLLRRLSEAEAQNGTRLAGLYRGVAEALGLRPSSDEALLDAAHAARVLARGLVSEAVREGSTESEQAASRRCLGTATAALIRDVFVPVGDGSLPRDWPQAVLTAIQSRTAAPRPPAESSG</sequence>
<accession>A0AA97LTP2</accession>
<dbReference type="Proteomes" id="UP000265719">
    <property type="component" value="Chromosome"/>
</dbReference>
<keyword evidence="1 2" id="KW-0238">DNA-binding</keyword>
<dbReference type="AlphaFoldDB" id="A0AA97LTP2"/>
<dbReference type="SUPFAM" id="SSF46689">
    <property type="entry name" value="Homeodomain-like"/>
    <property type="match status" value="1"/>
</dbReference>
<dbReference type="InterPro" id="IPR001647">
    <property type="entry name" value="HTH_TetR"/>
</dbReference>
<dbReference type="Gene3D" id="1.10.357.10">
    <property type="entry name" value="Tetracycline Repressor, domain 2"/>
    <property type="match status" value="1"/>
</dbReference>
<evidence type="ECO:0000313" key="5">
    <source>
        <dbReference type="Proteomes" id="UP000265719"/>
    </source>
</evidence>
<proteinExistence type="predicted"/>
<dbReference type="EMBL" id="CP063196">
    <property type="protein sequence ID" value="UOE17881.1"/>
    <property type="molecule type" value="Genomic_DNA"/>
</dbReference>
<evidence type="ECO:0000256" key="1">
    <source>
        <dbReference type="ARBA" id="ARBA00023125"/>
    </source>
</evidence>
<dbReference type="KEGG" id="thao:NI17_013440"/>
<gene>
    <name evidence="4" type="ORF">NI17_013440</name>
</gene>
<protein>
    <recommendedName>
        <fullName evidence="3">HTH tetR-type domain-containing protein</fullName>
    </recommendedName>
</protein>
<name>A0AA97LTP2_9ACTN</name>
<feature type="DNA-binding region" description="H-T-H motif" evidence="2">
    <location>
        <begin position="36"/>
        <end position="55"/>
    </location>
</feature>
<dbReference type="GO" id="GO:0003677">
    <property type="term" value="F:DNA binding"/>
    <property type="evidence" value="ECO:0007669"/>
    <property type="project" value="UniProtKB-UniRule"/>
</dbReference>